<sequence length="73" mass="8552">MSVKIIEVIFKRSLFDMVRNLFVPKSKRFPRVATFSGFDDFEIESDGFLSVRFGKSCYLYPAHKIARIKTTLR</sequence>
<protein>
    <submittedName>
        <fullName evidence="1">Uncharacterized protein</fullName>
    </submittedName>
</protein>
<accession>A0A7U0GAP1</accession>
<dbReference type="Proteomes" id="UP000596240">
    <property type="component" value="Segment"/>
</dbReference>
<dbReference type="EMBL" id="MW394389">
    <property type="protein sequence ID" value="QQV91728.1"/>
    <property type="molecule type" value="Genomic_DNA"/>
</dbReference>
<proteinExistence type="predicted"/>
<evidence type="ECO:0000313" key="1">
    <source>
        <dbReference type="EMBL" id="QQV91728.1"/>
    </source>
</evidence>
<evidence type="ECO:0000313" key="2">
    <source>
        <dbReference type="Proteomes" id="UP000596240"/>
    </source>
</evidence>
<name>A0A7U0GAP1_9CAUD</name>
<keyword evidence="2" id="KW-1185">Reference proteome</keyword>
<reference evidence="1 2" key="1">
    <citation type="submission" date="2020-12" db="EMBL/GenBank/DDBJ databases">
        <title>Genomic characterization of four novel bacteriophages infecting Klebsiella pneumoniae.</title>
        <authorList>
            <person name="Estrada Bonilla B."/>
            <person name="Costa A.R."/>
            <person name="van Rossum T."/>
            <person name="Hagedoorn S."/>
            <person name="Wallinga H."/>
            <person name="Xiao M."/>
            <person name="Song W."/>
            <person name="Haas P.-J."/>
            <person name="Nobrega F.L."/>
            <person name="Brouns S.J.J."/>
        </authorList>
    </citation>
    <scope>NUCLEOTIDE SEQUENCE [LARGE SCALE GENOMIC DNA]</scope>
</reference>
<organism evidence="1 2">
    <name type="scientific">Klebsiella phage vB_KpP_FBKp16</name>
    <dbReference type="NCBI Taxonomy" id="2801836"/>
    <lineage>
        <taxon>Viruses</taxon>
        <taxon>Duplodnaviria</taxon>
        <taxon>Heunggongvirae</taxon>
        <taxon>Uroviricota</taxon>
        <taxon>Caudoviricetes</taxon>
        <taxon>Autographivirales</taxon>
        <taxon>Autosignataviridae</taxon>
        <taxon>Molineuxvirinae</taxon>
        <taxon>Gansuvirus</taxon>
        <taxon>Gansuvirus FBKp16</taxon>
    </lineage>
</organism>
<gene>
    <name evidence="1" type="ORF">vBKpPFBKp16_020</name>
</gene>